<reference evidence="3 4" key="1">
    <citation type="submission" date="2019-08" db="EMBL/GenBank/DDBJ databases">
        <title>In-depth cultivation of the pig gut microbiome towards novel bacterial diversity and tailored functional studies.</title>
        <authorList>
            <person name="Wylensek D."/>
            <person name="Hitch T.C.A."/>
            <person name="Clavel T."/>
        </authorList>
    </citation>
    <scope>NUCLEOTIDE SEQUENCE [LARGE SCALE GENOMIC DNA]</scope>
    <source>
        <strain evidence="3 4">BBE-744-WT-12</strain>
    </source>
</reference>
<dbReference type="RefSeq" id="WP_154418869.1">
    <property type="nucleotide sequence ID" value="NZ_VUNS01000012.1"/>
</dbReference>
<comment type="caution">
    <text evidence="3">The sequence shown here is derived from an EMBL/GenBank/DDBJ whole genome shotgun (WGS) entry which is preliminary data.</text>
</comment>
<name>A0A844G347_9BACT</name>
<dbReference type="PANTHER" id="PTHR34216">
    <property type="match status" value="1"/>
</dbReference>
<organism evidence="3 4">
    <name type="scientific">Victivallis lenta</name>
    <dbReference type="NCBI Taxonomy" id="2606640"/>
    <lineage>
        <taxon>Bacteria</taxon>
        <taxon>Pseudomonadati</taxon>
        <taxon>Lentisphaerota</taxon>
        <taxon>Lentisphaeria</taxon>
        <taxon>Victivallales</taxon>
        <taxon>Victivallaceae</taxon>
        <taxon>Victivallis</taxon>
    </lineage>
</organism>
<dbReference type="InterPro" id="IPR011330">
    <property type="entry name" value="Glyco_hydro/deAcase_b/a-brl"/>
</dbReference>
<dbReference type="Proteomes" id="UP000435649">
    <property type="component" value="Unassembled WGS sequence"/>
</dbReference>
<keyword evidence="4" id="KW-1185">Reference proteome</keyword>
<dbReference type="Gene3D" id="3.20.20.370">
    <property type="entry name" value="Glycoside hydrolase/deacetylase"/>
    <property type="match status" value="1"/>
</dbReference>
<feature type="domain" description="NodB homology" evidence="2">
    <location>
        <begin position="13"/>
        <end position="263"/>
    </location>
</feature>
<gene>
    <name evidence="3" type="ORF">FYJ85_12130</name>
</gene>
<dbReference type="InterPro" id="IPR002509">
    <property type="entry name" value="NODB_dom"/>
</dbReference>
<accession>A0A844G347</accession>
<sequence>MGIRFLYPEGKLKALTMSYDDGVVQDRRLIGLFNTNGIRGTFHINSGILDSGNRVASSEVKTLYAGHEVSCHTVSHPFLERLPRTEVAREIYEDRRRLEELCGYPVIGMSYPFGTWNSEVIDIAKSCGIVYSRSTRTSGGFGIPQEFMAWDATCHHREMLEKGDAFRQNDRYPLALLYIWGHAYEFDNDNNWCDIEEFCRMMANLPNVWYATNIEVWRYLTAIRSLVTSADGRMVLNPSATAVWYTCDGKDGVIRPGETLTLG</sequence>
<dbReference type="InterPro" id="IPR051398">
    <property type="entry name" value="Polysacch_Deacetylase"/>
</dbReference>
<keyword evidence="1" id="KW-0732">Signal</keyword>
<evidence type="ECO:0000313" key="3">
    <source>
        <dbReference type="EMBL" id="MST97786.1"/>
    </source>
</evidence>
<dbReference type="CDD" id="cd10967">
    <property type="entry name" value="CE4_GLA_like_6s"/>
    <property type="match status" value="1"/>
</dbReference>
<evidence type="ECO:0000313" key="4">
    <source>
        <dbReference type="Proteomes" id="UP000435649"/>
    </source>
</evidence>
<dbReference type="PROSITE" id="PS51677">
    <property type="entry name" value="NODB"/>
    <property type="match status" value="1"/>
</dbReference>
<dbReference type="AlphaFoldDB" id="A0A844G347"/>
<dbReference type="PANTHER" id="PTHR34216:SF11">
    <property type="entry name" value="CHITOOLIGOSACCHARIDE DEACETYLASE"/>
    <property type="match status" value="1"/>
</dbReference>
<dbReference type="EMBL" id="VUNS01000012">
    <property type="protein sequence ID" value="MST97786.1"/>
    <property type="molecule type" value="Genomic_DNA"/>
</dbReference>
<proteinExistence type="predicted"/>
<evidence type="ECO:0000259" key="2">
    <source>
        <dbReference type="PROSITE" id="PS51677"/>
    </source>
</evidence>
<dbReference type="Pfam" id="PF01522">
    <property type="entry name" value="Polysacc_deac_1"/>
    <property type="match status" value="1"/>
</dbReference>
<dbReference type="GO" id="GO:0005975">
    <property type="term" value="P:carbohydrate metabolic process"/>
    <property type="evidence" value="ECO:0007669"/>
    <property type="project" value="InterPro"/>
</dbReference>
<protein>
    <submittedName>
        <fullName evidence="3">Polysaccharide deacetylase family protein</fullName>
    </submittedName>
</protein>
<dbReference type="GO" id="GO:0016810">
    <property type="term" value="F:hydrolase activity, acting on carbon-nitrogen (but not peptide) bonds"/>
    <property type="evidence" value="ECO:0007669"/>
    <property type="project" value="InterPro"/>
</dbReference>
<evidence type="ECO:0000256" key="1">
    <source>
        <dbReference type="ARBA" id="ARBA00022729"/>
    </source>
</evidence>
<dbReference type="SUPFAM" id="SSF88713">
    <property type="entry name" value="Glycoside hydrolase/deacetylase"/>
    <property type="match status" value="1"/>
</dbReference>